<feature type="compositionally biased region" description="Basic and acidic residues" evidence="1">
    <location>
        <begin position="177"/>
        <end position="193"/>
    </location>
</feature>
<keyword evidence="3" id="KW-1185">Reference proteome</keyword>
<feature type="region of interest" description="Disordered" evidence="1">
    <location>
        <begin position="126"/>
        <end position="505"/>
    </location>
</feature>
<feature type="region of interest" description="Disordered" evidence="1">
    <location>
        <begin position="67"/>
        <end position="112"/>
    </location>
</feature>
<feature type="region of interest" description="Disordered" evidence="1">
    <location>
        <begin position="1"/>
        <end position="43"/>
    </location>
</feature>
<reference evidence="2 3" key="1">
    <citation type="journal article" date="2020" name="Nature">
        <title>Six reference-quality genomes reveal evolution of bat adaptations.</title>
        <authorList>
            <person name="Jebb D."/>
            <person name="Huang Z."/>
            <person name="Pippel M."/>
            <person name="Hughes G.M."/>
            <person name="Lavrichenko K."/>
            <person name="Devanna P."/>
            <person name="Winkler S."/>
            <person name="Jermiin L.S."/>
            <person name="Skirmuntt E.C."/>
            <person name="Katzourakis A."/>
            <person name="Burkitt-Gray L."/>
            <person name="Ray D.A."/>
            <person name="Sullivan K.A.M."/>
            <person name="Roscito J.G."/>
            <person name="Kirilenko B.M."/>
            <person name="Davalos L.M."/>
            <person name="Corthals A.P."/>
            <person name="Power M.L."/>
            <person name="Jones G."/>
            <person name="Ransome R.D."/>
            <person name="Dechmann D.K.N."/>
            <person name="Locatelli A.G."/>
            <person name="Puechmaille S.J."/>
            <person name="Fedrigo O."/>
            <person name="Jarvis E.D."/>
            <person name="Hiller M."/>
            <person name="Vernes S.C."/>
            <person name="Myers E.W."/>
            <person name="Teeling E.C."/>
        </authorList>
    </citation>
    <scope>NUCLEOTIDE SEQUENCE [LARGE SCALE GENOMIC DNA]</scope>
    <source>
        <strain evidence="2">MMyoMyo1</strain>
        <tissue evidence="2">Flight muscle</tissue>
    </source>
</reference>
<proteinExistence type="predicted"/>
<dbReference type="PANTHER" id="PTHR47391">
    <property type="entry name" value="BIORIENTATION OF CHROMOSOMES IN CELL DIVISION 1 LIKE 1"/>
    <property type="match status" value="1"/>
</dbReference>
<evidence type="ECO:0000256" key="1">
    <source>
        <dbReference type="SAM" id="MobiDB-lite"/>
    </source>
</evidence>
<evidence type="ECO:0000313" key="3">
    <source>
        <dbReference type="Proteomes" id="UP000527355"/>
    </source>
</evidence>
<sequence>MAEGGPQGRDAEVEQPSLPPAQQDPTTTARIQGQGPDATPAHSVLPDVCSAALTAAACEQDLPIKSVQAPAEKTGDGVVKPSQKEGALAVTVSPEENLGDKGSEESPSNVLGGLDLKASLRTETFVPAVEETTHEIPAPSESPTGVGGRKPTGVAEQQRESGSVNASLKVENSGSRTNEDVHSKSHNKEEISSARDGSTEAGRGQGAEADPTEVEENERNTRGRKRKKHYPSSEEELDDNSDAPDSKIEAARRRRSEAEPREAKEESSGDSEESSKTSPGTRSAAARAMEERDEYSGGEAAGEKTEQNDDDNSKSQEEDQPVIIKRKRGRPRKHPVETAVKTKEDCKADTGVVTVEQSPPGGKPKIMQADESSKEPGALQERSGSNDDGDERTVAGARRRGRKPKRSLTSSDDAESSEPERKRQKSVSEATEDRKDQESEEEEEEEEEEDEPLGATTRSAARSEAQRSKAQLSPSTKRKREASPPGTRTRGQQRVEEAPTKKVKR</sequence>
<feature type="compositionally biased region" description="Basic and acidic residues" evidence="1">
    <location>
        <begin position="334"/>
        <end position="348"/>
    </location>
</feature>
<feature type="compositionally biased region" description="Acidic residues" evidence="1">
    <location>
        <begin position="438"/>
        <end position="452"/>
    </location>
</feature>
<accession>A0A7J8AI87</accession>
<feature type="compositionally biased region" description="Basic and acidic residues" evidence="1">
    <location>
        <begin position="244"/>
        <end position="267"/>
    </location>
</feature>
<feature type="compositionally biased region" description="Polar residues" evidence="1">
    <location>
        <begin position="160"/>
        <end position="176"/>
    </location>
</feature>
<dbReference type="Proteomes" id="UP000527355">
    <property type="component" value="Unassembled WGS sequence"/>
</dbReference>
<feature type="compositionally biased region" description="Basic residues" evidence="1">
    <location>
        <begin position="397"/>
        <end position="406"/>
    </location>
</feature>
<gene>
    <name evidence="2" type="ORF">mMyoMyo1_001525</name>
</gene>
<feature type="compositionally biased region" description="Basic and acidic residues" evidence="1">
    <location>
        <begin position="301"/>
        <end position="317"/>
    </location>
</feature>
<protein>
    <submittedName>
        <fullName evidence="2">Biorientation of chromosomes in cell division 1 like 1</fullName>
    </submittedName>
</protein>
<feature type="compositionally biased region" description="Basic and acidic residues" evidence="1">
    <location>
        <begin position="493"/>
        <end position="505"/>
    </location>
</feature>
<organism evidence="2 3">
    <name type="scientific">Myotis myotis</name>
    <name type="common">Greater mouse-eared bat</name>
    <name type="synonym">Vespertilio myotis</name>
    <dbReference type="NCBI Taxonomy" id="51298"/>
    <lineage>
        <taxon>Eukaryota</taxon>
        <taxon>Metazoa</taxon>
        <taxon>Chordata</taxon>
        <taxon>Craniata</taxon>
        <taxon>Vertebrata</taxon>
        <taxon>Euteleostomi</taxon>
        <taxon>Mammalia</taxon>
        <taxon>Eutheria</taxon>
        <taxon>Laurasiatheria</taxon>
        <taxon>Chiroptera</taxon>
        <taxon>Yangochiroptera</taxon>
        <taxon>Vespertilionidae</taxon>
        <taxon>Myotis</taxon>
    </lineage>
</organism>
<evidence type="ECO:0000313" key="2">
    <source>
        <dbReference type="EMBL" id="KAF6386124.1"/>
    </source>
</evidence>
<dbReference type="PANTHER" id="PTHR47391:SF1">
    <property type="entry name" value="BIORIENTATION OF CHROMOSOMES IN CELL DIVISION 1 LIKE 1"/>
    <property type="match status" value="1"/>
</dbReference>
<name>A0A7J8AI87_MYOMY</name>
<feature type="compositionally biased region" description="Acidic residues" evidence="1">
    <location>
        <begin position="233"/>
        <end position="242"/>
    </location>
</feature>
<dbReference type="GO" id="GO:0051301">
    <property type="term" value="P:cell division"/>
    <property type="evidence" value="ECO:0007669"/>
    <property type="project" value="UniProtKB-KW"/>
</dbReference>
<dbReference type="EMBL" id="JABWUV010000001">
    <property type="protein sequence ID" value="KAF6386124.1"/>
    <property type="molecule type" value="Genomic_DNA"/>
</dbReference>
<dbReference type="AlphaFoldDB" id="A0A7J8AI87"/>
<comment type="caution">
    <text evidence="2">The sequence shown here is derived from an EMBL/GenBank/DDBJ whole genome shotgun (WGS) entry which is preliminary data.</text>
</comment>
<keyword evidence="2" id="KW-0132">Cell division</keyword>
<dbReference type="InterPro" id="IPR043244">
    <property type="entry name" value="BOD1L1"/>
</dbReference>
<keyword evidence="2" id="KW-0131">Cell cycle</keyword>
<dbReference type="VEuPathDB" id="HostDB:GeneID_118666596"/>
<feature type="compositionally biased region" description="Basic residues" evidence="1">
    <location>
        <begin position="324"/>
        <end position="333"/>
    </location>
</feature>